<dbReference type="OMA" id="FTIYATI"/>
<dbReference type="AlphaFoldDB" id="T0REL0"/>
<dbReference type="Proteomes" id="UP000030762">
    <property type="component" value="Unassembled WGS sequence"/>
</dbReference>
<name>T0REL0_SAPDV</name>
<accession>T0REL0</accession>
<dbReference type="RefSeq" id="XP_008615757.1">
    <property type="nucleotide sequence ID" value="XM_008617535.1"/>
</dbReference>
<evidence type="ECO:0000313" key="1">
    <source>
        <dbReference type="EMBL" id="EQC30733.1"/>
    </source>
</evidence>
<evidence type="ECO:0000313" key="2">
    <source>
        <dbReference type="Proteomes" id="UP000030762"/>
    </source>
</evidence>
<reference evidence="1 2" key="1">
    <citation type="submission" date="2012-04" db="EMBL/GenBank/DDBJ databases">
        <title>The Genome Sequence of Saprolegnia declina VS20.</title>
        <authorList>
            <consortium name="The Broad Institute Genome Sequencing Platform"/>
            <person name="Russ C."/>
            <person name="Nusbaum C."/>
            <person name="Tyler B."/>
            <person name="van West P."/>
            <person name="Dieguez-Uribeondo J."/>
            <person name="de Bruijn I."/>
            <person name="Tripathy S."/>
            <person name="Jiang R."/>
            <person name="Young S.K."/>
            <person name="Zeng Q."/>
            <person name="Gargeya S."/>
            <person name="Fitzgerald M."/>
            <person name="Haas B."/>
            <person name="Abouelleil A."/>
            <person name="Alvarado L."/>
            <person name="Arachchi H.M."/>
            <person name="Berlin A."/>
            <person name="Chapman S.B."/>
            <person name="Goldberg J."/>
            <person name="Griggs A."/>
            <person name="Gujja S."/>
            <person name="Hansen M."/>
            <person name="Howarth C."/>
            <person name="Imamovic A."/>
            <person name="Larimer J."/>
            <person name="McCowen C."/>
            <person name="Montmayeur A."/>
            <person name="Murphy C."/>
            <person name="Neiman D."/>
            <person name="Pearson M."/>
            <person name="Priest M."/>
            <person name="Roberts A."/>
            <person name="Saif S."/>
            <person name="Shea T."/>
            <person name="Sisk P."/>
            <person name="Sykes S."/>
            <person name="Wortman J."/>
            <person name="Nusbaum C."/>
            <person name="Birren B."/>
        </authorList>
    </citation>
    <scope>NUCLEOTIDE SEQUENCE [LARGE SCALE GENOMIC DNA]</scope>
    <source>
        <strain evidence="1 2">VS20</strain>
    </source>
</reference>
<protein>
    <submittedName>
        <fullName evidence="1">Uncharacterized protein</fullName>
    </submittedName>
</protein>
<dbReference type="InParanoid" id="T0REL0"/>
<proteinExistence type="predicted"/>
<dbReference type="EMBL" id="JH767173">
    <property type="protein sequence ID" value="EQC30733.1"/>
    <property type="molecule type" value="Genomic_DNA"/>
</dbReference>
<dbReference type="OrthoDB" id="58379at2759"/>
<sequence length="255" mass="28856">MATFACLALMKHDLLRLVGFPPEANDWISQAITRSWPDGIWSSKPRPRCFEFKLGGSPWVPNGRSTVHSRYLILEILIVLKRHGYTLHSSSDISNSQYTRDTLVFRHGIADESPTMFAISTNSSDLLRLLRAPTELQPVMEQLIARHWPAGLQRKTLDYVPGCAEFKFSGYPWSFNGDDSIDARIFLLHLFAKLEELGWFLYGSIGQTSNGEGYAKDTWFFHYIAPNAVPLAVPLQKNVGYPMAPASAPEYLKYQ</sequence>
<gene>
    <name evidence="1" type="ORF">SDRG_11492</name>
</gene>
<organism evidence="1 2">
    <name type="scientific">Saprolegnia diclina (strain VS20)</name>
    <dbReference type="NCBI Taxonomy" id="1156394"/>
    <lineage>
        <taxon>Eukaryota</taxon>
        <taxon>Sar</taxon>
        <taxon>Stramenopiles</taxon>
        <taxon>Oomycota</taxon>
        <taxon>Saprolegniomycetes</taxon>
        <taxon>Saprolegniales</taxon>
        <taxon>Saprolegniaceae</taxon>
        <taxon>Saprolegnia</taxon>
    </lineage>
</organism>
<keyword evidence="2" id="KW-1185">Reference proteome</keyword>
<dbReference type="eggNOG" id="ENOG502S1QQ">
    <property type="taxonomic scope" value="Eukaryota"/>
</dbReference>
<dbReference type="PANTHER" id="PTHR38696:SF1">
    <property type="entry name" value="MEDIATOR OF RNA POLYMERASE II TRANSCRIPTION SUBUNIT 13"/>
    <property type="match status" value="1"/>
</dbReference>
<dbReference type="PANTHER" id="PTHR38696">
    <property type="entry name" value="MEDIATOR OF RNA POLYMERASE II TRANSCRIPTION SUBUNIT 13"/>
    <property type="match status" value="1"/>
</dbReference>
<dbReference type="GeneID" id="19952219"/>
<dbReference type="STRING" id="1156394.T0REL0"/>
<dbReference type="VEuPathDB" id="FungiDB:SDRG_11492"/>